<proteinExistence type="predicted"/>
<dbReference type="InterPro" id="IPR001650">
    <property type="entry name" value="Helicase_C-like"/>
</dbReference>
<dbReference type="PROSITE" id="PS51194">
    <property type="entry name" value="HELICASE_CTER"/>
    <property type="match status" value="1"/>
</dbReference>
<dbReference type="PANTHER" id="PTHR47961:SF6">
    <property type="entry name" value="DNA-DIRECTED DNA POLYMERASE"/>
    <property type="match status" value="1"/>
</dbReference>
<dbReference type="InterPro" id="IPR050474">
    <property type="entry name" value="Hel308_SKI2-like"/>
</dbReference>
<dbReference type="CDD" id="cd18795">
    <property type="entry name" value="SF2_C_Ski2"/>
    <property type="match status" value="1"/>
</dbReference>
<feature type="domain" description="Helicase C-terminal" evidence="6">
    <location>
        <begin position="203"/>
        <end position="364"/>
    </location>
</feature>
<dbReference type="Proteomes" id="UP000193404">
    <property type="component" value="Chromosome"/>
</dbReference>
<evidence type="ECO:0000256" key="2">
    <source>
        <dbReference type="ARBA" id="ARBA00022801"/>
    </source>
</evidence>
<dbReference type="PROSITE" id="PS51192">
    <property type="entry name" value="HELICASE_ATP_BIND_1"/>
    <property type="match status" value="1"/>
</dbReference>
<dbReference type="AlphaFoldDB" id="A0A1W6K3E0"/>
<protein>
    <submittedName>
        <fullName evidence="7">DEAD/DEAH box helicase</fullName>
    </submittedName>
</protein>
<keyword evidence="8" id="KW-1185">Reference proteome</keyword>
<evidence type="ECO:0000256" key="4">
    <source>
        <dbReference type="ARBA" id="ARBA00022840"/>
    </source>
</evidence>
<dbReference type="Pfam" id="PF00270">
    <property type="entry name" value="DEAD"/>
    <property type="match status" value="1"/>
</dbReference>
<gene>
    <name evidence="7" type="ORF">B6F84_01860</name>
</gene>
<feature type="domain" description="Helicase ATP-binding" evidence="5">
    <location>
        <begin position="3"/>
        <end position="159"/>
    </location>
</feature>
<keyword evidence="2" id="KW-0378">Hydrolase</keyword>
<dbReference type="GO" id="GO:0005524">
    <property type="term" value="F:ATP binding"/>
    <property type="evidence" value="ECO:0007669"/>
    <property type="project" value="UniProtKB-KW"/>
</dbReference>
<accession>A0A1W6K3E0</accession>
<dbReference type="SMART" id="SM00487">
    <property type="entry name" value="DEXDc"/>
    <property type="match status" value="1"/>
</dbReference>
<evidence type="ECO:0000313" key="8">
    <source>
        <dbReference type="Proteomes" id="UP000193404"/>
    </source>
</evidence>
<dbReference type="GO" id="GO:0003676">
    <property type="term" value="F:nucleic acid binding"/>
    <property type="evidence" value="ECO:0007669"/>
    <property type="project" value="InterPro"/>
</dbReference>
<sequence length="647" mass="73700">MFEEKYVQGKNYLISAPTGSGKTHLAKKLLLESDKISVYVSPLKALSREVYDTIKDKRDVKYVDSDVYEDDLRYFSSSSLLATYEKFDSAIRHNYSWLKNVGVIIIDELHNVESDRGLAIENIVLWAKYNEIPIVGLSATLPNIQEYGKWLKAEVIEYTKRSVPLHECIAYPYVIRCYDNDLSIPLNPLNGIRSDKLEILLPTLKYIIDQGKNALIFVKSRKSAENLAETLRKFGYKSSSYHSGIPYDERRKIVEMLKNGEINVIVSTTALGQGVNLPVYASIFYDTSLPDSDEKGNLKGWRDLNLMEYKQMAGRAGRPGFDKEGMSIIIATSIRNAEQFRLKYFTKSYGKSLTQYKLEDLSLAIISWNKGVVQKELLAIARDSLKFNNINENDLQNSINVLVNTNLVEEKKNRIYLTPLGEAVSLSYIDIDALKGFQISNDLYTSIASTNAIIQSLRGCKCGDELIKKWANGEDISELCKKLTPKDINEVINNARWISFALYRVLKALGKEESKEALKLHYQIKYGVPFEGVKIAKLGIDRDTVKKLISLKIKDDIDLCIKAGAMPIKSILKEKGYLPESICKDIYSNDLVIFDMARIIAKYYNKEFSIRQVKRSDVIRRLISEGYAVKVRKDEKEGYIYFIPPFS</sequence>
<dbReference type="STRING" id="282676.B6F84_01860"/>
<dbReference type="Gene3D" id="1.10.3380.30">
    <property type="match status" value="1"/>
</dbReference>
<dbReference type="GO" id="GO:0140097">
    <property type="term" value="F:catalytic activity, acting on DNA"/>
    <property type="evidence" value="ECO:0007669"/>
    <property type="project" value="UniProtKB-ARBA"/>
</dbReference>
<dbReference type="PANTHER" id="PTHR47961">
    <property type="entry name" value="DNA POLYMERASE THETA, PUTATIVE (AFU_ORTHOLOGUE AFUA_1G05260)-RELATED"/>
    <property type="match status" value="1"/>
</dbReference>
<dbReference type="SMART" id="SM00490">
    <property type="entry name" value="HELICc"/>
    <property type="match status" value="1"/>
</dbReference>
<evidence type="ECO:0000313" key="7">
    <source>
        <dbReference type="EMBL" id="ARM77017.1"/>
    </source>
</evidence>
<keyword evidence="4" id="KW-0067">ATP-binding</keyword>
<dbReference type="SUPFAM" id="SSF158702">
    <property type="entry name" value="Sec63 N-terminal domain-like"/>
    <property type="match status" value="1"/>
</dbReference>
<dbReference type="KEGG" id="aman:B6F84_01860"/>
<dbReference type="InterPro" id="IPR027417">
    <property type="entry name" value="P-loop_NTPase"/>
</dbReference>
<dbReference type="Gene3D" id="1.10.3380.20">
    <property type="match status" value="1"/>
</dbReference>
<dbReference type="GO" id="GO:0004386">
    <property type="term" value="F:helicase activity"/>
    <property type="evidence" value="ECO:0007669"/>
    <property type="project" value="UniProtKB-KW"/>
</dbReference>
<dbReference type="GO" id="GO:0016787">
    <property type="term" value="F:hydrolase activity"/>
    <property type="evidence" value="ECO:0007669"/>
    <property type="project" value="UniProtKB-KW"/>
</dbReference>
<evidence type="ECO:0000256" key="3">
    <source>
        <dbReference type="ARBA" id="ARBA00022806"/>
    </source>
</evidence>
<dbReference type="OrthoDB" id="39583at2157"/>
<evidence type="ECO:0000259" key="5">
    <source>
        <dbReference type="PROSITE" id="PS51192"/>
    </source>
</evidence>
<organism evidence="7 8">
    <name type="scientific">Acidianus manzaensis</name>
    <dbReference type="NCBI Taxonomy" id="282676"/>
    <lineage>
        <taxon>Archaea</taxon>
        <taxon>Thermoproteota</taxon>
        <taxon>Thermoprotei</taxon>
        <taxon>Sulfolobales</taxon>
        <taxon>Sulfolobaceae</taxon>
        <taxon>Acidianus</taxon>
    </lineage>
</organism>
<reference evidence="7 8" key="1">
    <citation type="submission" date="2017-03" db="EMBL/GenBank/DDBJ databases">
        <title>Sulfur activation and transportation mechanism of thermophilic Archaea Acidianus manzaensis YN-25.</title>
        <authorList>
            <person name="Ma Y."/>
            <person name="Yang Y."/>
            <person name="Xia J."/>
        </authorList>
    </citation>
    <scope>NUCLEOTIDE SEQUENCE [LARGE SCALE GENOMIC DNA]</scope>
    <source>
        <strain evidence="7 8">YN-25</strain>
    </source>
</reference>
<dbReference type="Pfam" id="PF00271">
    <property type="entry name" value="Helicase_C"/>
    <property type="match status" value="1"/>
</dbReference>
<keyword evidence="3 7" id="KW-0347">Helicase</keyword>
<name>A0A1W6K3E0_9CREN</name>
<dbReference type="EMBL" id="CP020477">
    <property type="protein sequence ID" value="ARM77017.1"/>
    <property type="molecule type" value="Genomic_DNA"/>
</dbReference>
<evidence type="ECO:0000256" key="1">
    <source>
        <dbReference type="ARBA" id="ARBA00022741"/>
    </source>
</evidence>
<dbReference type="Gene3D" id="3.40.50.300">
    <property type="entry name" value="P-loop containing nucleotide triphosphate hydrolases"/>
    <property type="match status" value="2"/>
</dbReference>
<dbReference type="InterPro" id="IPR003593">
    <property type="entry name" value="AAA+_ATPase"/>
</dbReference>
<dbReference type="InterPro" id="IPR014001">
    <property type="entry name" value="Helicase_ATP-bd"/>
</dbReference>
<dbReference type="SUPFAM" id="SSF52540">
    <property type="entry name" value="P-loop containing nucleoside triphosphate hydrolases"/>
    <property type="match status" value="1"/>
</dbReference>
<keyword evidence="1" id="KW-0547">Nucleotide-binding</keyword>
<evidence type="ECO:0000259" key="6">
    <source>
        <dbReference type="PROSITE" id="PS51194"/>
    </source>
</evidence>
<dbReference type="InterPro" id="IPR011545">
    <property type="entry name" value="DEAD/DEAH_box_helicase_dom"/>
</dbReference>
<dbReference type="SMART" id="SM00382">
    <property type="entry name" value="AAA"/>
    <property type="match status" value="1"/>
</dbReference>